<evidence type="ECO:0000313" key="5">
    <source>
        <dbReference type="EMBL" id="KQH82318.1"/>
    </source>
</evidence>
<dbReference type="SUPFAM" id="SSF54585">
    <property type="entry name" value="Cdc48 domain 2-like"/>
    <property type="match status" value="1"/>
</dbReference>
<organism evidence="5 7">
    <name type="scientific">Thermococcus thioreducens</name>
    <dbReference type="NCBI Taxonomy" id="277988"/>
    <lineage>
        <taxon>Archaea</taxon>
        <taxon>Methanobacteriati</taxon>
        <taxon>Methanobacteriota</taxon>
        <taxon>Thermococci</taxon>
        <taxon>Thermococcales</taxon>
        <taxon>Thermococcaceae</taxon>
        <taxon>Thermococcus</taxon>
    </lineage>
</organism>
<evidence type="ECO:0000259" key="3">
    <source>
        <dbReference type="SMART" id="SM01072"/>
    </source>
</evidence>
<proteinExistence type="predicted"/>
<keyword evidence="6" id="KW-0132">Cell division</keyword>
<protein>
    <submittedName>
        <fullName evidence="5">ATPase</fullName>
    </submittedName>
    <submittedName>
        <fullName evidence="6">Cell division protein 48 (CDC48), domain 2</fullName>
    </submittedName>
</protein>
<dbReference type="EMBL" id="FOIW01000001">
    <property type="protein sequence ID" value="SEV84305.1"/>
    <property type="molecule type" value="Genomic_DNA"/>
</dbReference>
<name>A0A0Q2REB0_9EURY</name>
<dbReference type="STRING" id="277988.SAMN05216170_0320"/>
<dbReference type="GeneID" id="33334383"/>
<evidence type="ECO:0000313" key="9">
    <source>
        <dbReference type="Proteomes" id="UP000250136"/>
    </source>
</evidence>
<evidence type="ECO:0000313" key="8">
    <source>
        <dbReference type="Proteomes" id="UP000182125"/>
    </source>
</evidence>
<dbReference type="OrthoDB" id="86308at2157"/>
<keyword evidence="2" id="KW-0067">ATP-binding</keyword>
<feature type="domain" description="CDC48" evidence="3">
    <location>
        <begin position="12"/>
        <end position="74"/>
    </location>
</feature>
<dbReference type="GO" id="GO:0051301">
    <property type="term" value="P:cell division"/>
    <property type="evidence" value="ECO:0007669"/>
    <property type="project" value="UniProtKB-KW"/>
</dbReference>
<reference evidence="5 7" key="1">
    <citation type="submission" date="2015-08" db="EMBL/GenBank/DDBJ databases">
        <title>Thermococcus thioreducens DSM 14981 genome sequencing.</title>
        <authorList>
            <person name="Hong S.-J."/>
            <person name="Kim M.-C."/>
            <person name="Shin J.-H."/>
        </authorList>
    </citation>
    <scope>NUCLEOTIDE SEQUENCE [LARGE SCALE GENOMIC DNA]</scope>
    <source>
        <strain evidence="5 7">DSM 14981</strain>
    </source>
</reference>
<dbReference type="Pfam" id="PF20986">
    <property type="entry name" value="DUF6849"/>
    <property type="match status" value="1"/>
</dbReference>
<dbReference type="Proteomes" id="UP000051862">
    <property type="component" value="Unassembled WGS sequence"/>
</dbReference>
<keyword evidence="6" id="KW-0131">Cell cycle</keyword>
<dbReference type="Gene3D" id="3.10.330.10">
    <property type="match status" value="1"/>
</dbReference>
<keyword evidence="1" id="KW-0547">Nucleotide-binding</keyword>
<evidence type="ECO:0000313" key="4">
    <source>
        <dbReference type="EMBL" id="ASJ12852.1"/>
    </source>
</evidence>
<evidence type="ECO:0000256" key="2">
    <source>
        <dbReference type="ARBA" id="ARBA00022840"/>
    </source>
</evidence>
<dbReference type="AlphaFoldDB" id="A0A0Q2REB0"/>
<gene>
    <name evidence="4" type="ORF">A3L14_08125</name>
    <name evidence="5" type="ORF">AMR53_06885</name>
    <name evidence="6" type="ORF">SAMN05216170_0320</name>
</gene>
<dbReference type="GO" id="GO:0005524">
    <property type="term" value="F:ATP binding"/>
    <property type="evidence" value="ECO:0007669"/>
    <property type="project" value="UniProtKB-KW"/>
</dbReference>
<evidence type="ECO:0000313" key="6">
    <source>
        <dbReference type="EMBL" id="SEV84305.1"/>
    </source>
</evidence>
<dbReference type="InterPro" id="IPR029067">
    <property type="entry name" value="CDC48_domain_2-like_sf"/>
</dbReference>
<evidence type="ECO:0000313" key="7">
    <source>
        <dbReference type="Proteomes" id="UP000051862"/>
    </source>
</evidence>
<dbReference type="InterPro" id="IPR004201">
    <property type="entry name" value="Cdc48_dom2"/>
</dbReference>
<dbReference type="Gene3D" id="2.40.10.360">
    <property type="match status" value="1"/>
</dbReference>
<keyword evidence="9" id="KW-1185">Reference proteome</keyword>
<dbReference type="KEGG" id="ttd:A3L14_08125"/>
<reference evidence="6 8" key="3">
    <citation type="submission" date="2016-10" db="EMBL/GenBank/DDBJ databases">
        <authorList>
            <person name="de Groot N.N."/>
        </authorList>
    </citation>
    <scope>NUCLEOTIDE SEQUENCE [LARGE SCALE GENOMIC DNA]</scope>
    <source>
        <strain evidence="6 8">OGL-20</strain>
    </source>
</reference>
<dbReference type="Proteomes" id="UP000250136">
    <property type="component" value="Chromosome"/>
</dbReference>
<sequence>MKLVLKPLFEAELPADFEELIRSKLMGMEVRTGEEIEVDLLGKPLRFKVLLAEPSPLKVRGNTRIEFSTGSMEVIDLEFDEPVKDVVPFEKGFVILLERKVLILNHNGQKIYSGEFDDLKGVRASKGTVVIIHGRSKIRLVKP</sequence>
<dbReference type="EMBL" id="CP015105">
    <property type="protein sequence ID" value="ASJ12852.1"/>
    <property type="molecule type" value="Genomic_DNA"/>
</dbReference>
<dbReference type="EMBL" id="LIXN01000009">
    <property type="protein sequence ID" value="KQH82318.1"/>
    <property type="molecule type" value="Genomic_DNA"/>
</dbReference>
<dbReference type="SMART" id="SM01072">
    <property type="entry name" value="CDC48_2"/>
    <property type="match status" value="1"/>
</dbReference>
<dbReference type="Proteomes" id="UP000182125">
    <property type="component" value="Unassembled WGS sequence"/>
</dbReference>
<dbReference type="InterPro" id="IPR049295">
    <property type="entry name" value="DUF6849"/>
</dbReference>
<accession>A0A0Q2REB0</accession>
<evidence type="ECO:0000256" key="1">
    <source>
        <dbReference type="ARBA" id="ARBA00022741"/>
    </source>
</evidence>
<dbReference type="Pfam" id="PF02933">
    <property type="entry name" value="CDC48_2"/>
    <property type="match status" value="1"/>
</dbReference>
<dbReference type="PATRIC" id="fig|277988.4.peg.1452"/>
<reference evidence="4 9" key="2">
    <citation type="submission" date="2016-04" db="EMBL/GenBank/DDBJ databases">
        <title>Complete genome sequence of Thermococcus thioreducens type strain OGL-20P.</title>
        <authorList>
            <person name="Oger P.M."/>
        </authorList>
    </citation>
    <scope>NUCLEOTIDE SEQUENCE [LARGE SCALE GENOMIC DNA]</scope>
    <source>
        <strain evidence="4 9">OGL-20P</strain>
    </source>
</reference>
<dbReference type="RefSeq" id="WP_055429549.1">
    <property type="nucleotide sequence ID" value="NZ_CP015105.1"/>
</dbReference>